<protein>
    <recommendedName>
        <fullName evidence="9">D-alanyl-D-alanine dipeptidase</fullName>
        <shortName evidence="9">D-Ala-D-Ala dipeptidase</shortName>
        <ecNumber evidence="9">3.4.13.22</ecNumber>
    </recommendedName>
</protein>
<feature type="binding site" evidence="9">
    <location>
        <position position="121"/>
    </location>
    <ligand>
        <name>Zn(2+)</name>
        <dbReference type="ChEBI" id="CHEBI:29105"/>
        <note>catalytic</note>
    </ligand>
</feature>
<evidence type="ECO:0000256" key="1">
    <source>
        <dbReference type="ARBA" id="ARBA00001362"/>
    </source>
</evidence>
<feature type="site" description="Transition state stabilizer" evidence="9">
    <location>
        <position position="77"/>
    </location>
</feature>
<evidence type="ECO:0000256" key="4">
    <source>
        <dbReference type="ARBA" id="ARBA00022801"/>
    </source>
</evidence>
<dbReference type="PANTHER" id="PTHR43126">
    <property type="entry name" value="D-ALANYL-D-ALANINE DIPEPTIDASE"/>
    <property type="match status" value="1"/>
</dbReference>
<keyword evidence="8" id="KW-0961">Cell wall biogenesis/degradation</keyword>
<keyword evidence="3 9" id="KW-0479">Metal-binding</keyword>
<dbReference type="SUPFAM" id="SSF55166">
    <property type="entry name" value="Hedgehog/DD-peptidase"/>
    <property type="match status" value="1"/>
</dbReference>
<evidence type="ECO:0000256" key="7">
    <source>
        <dbReference type="ARBA" id="ARBA00023049"/>
    </source>
</evidence>
<evidence type="ECO:0000256" key="6">
    <source>
        <dbReference type="ARBA" id="ARBA00022997"/>
    </source>
</evidence>
<comment type="function">
    <text evidence="9">Catalyzes hydrolysis of the D-alanyl-D-alanine dipeptide.</text>
</comment>
<dbReference type="InterPro" id="IPR009045">
    <property type="entry name" value="Zn_M74/Hedgehog-like"/>
</dbReference>
<evidence type="ECO:0000256" key="9">
    <source>
        <dbReference type="HAMAP-Rule" id="MF_01924"/>
    </source>
</evidence>
<gene>
    <name evidence="10" type="ORF">FKR81_21450</name>
</gene>
<evidence type="ECO:0000256" key="5">
    <source>
        <dbReference type="ARBA" id="ARBA00022833"/>
    </source>
</evidence>
<evidence type="ECO:0000313" key="10">
    <source>
        <dbReference type="EMBL" id="TWP50271.1"/>
    </source>
</evidence>
<dbReference type="EMBL" id="VOBR01000013">
    <property type="protein sequence ID" value="TWP50271.1"/>
    <property type="molecule type" value="Genomic_DNA"/>
</dbReference>
<evidence type="ECO:0000256" key="8">
    <source>
        <dbReference type="ARBA" id="ARBA00023316"/>
    </source>
</evidence>
<feature type="binding site" evidence="9">
    <location>
        <position position="192"/>
    </location>
    <ligand>
        <name>Zn(2+)</name>
        <dbReference type="ChEBI" id="CHEBI:29105"/>
        <note>catalytic</note>
    </ligand>
</feature>
<sequence length="217" mass="23709">MRDVVLMSDPRVTSVPVCEQGDVLHDVRSSGEFAVSDLKVDETGAFAHLRTGVVDRLRQAQHALPDGMRLLIVEGYRPLSLQRHYFEEYGDELRAANPEWTAEQIHVAASRYVSPPEVAPHCAGAAVDLTLCGPDGTQLDMGCRINASPEESDGRCYTDAPGLTAAARHLRTVLSEALSGVGLVNYPTEWWHWSYGDRYWAMTTGAPAALYGPCSHG</sequence>
<dbReference type="Gene3D" id="3.30.1380.10">
    <property type="match status" value="1"/>
</dbReference>
<comment type="caution">
    <text evidence="10">The sequence shown here is derived from an EMBL/GenBank/DDBJ whole genome shotgun (WGS) entry which is preliminary data.</text>
</comment>
<accession>A0A563ERW6</accession>
<proteinExistence type="inferred from homology"/>
<comment type="cofactor">
    <cofactor evidence="9">
        <name>Zn(2+)</name>
        <dbReference type="ChEBI" id="CHEBI:29105"/>
    </cofactor>
    <text evidence="9">Binds 1 zinc ion per subunit.</text>
</comment>
<keyword evidence="6 9" id="KW-0224">Dipeptidase</keyword>
<dbReference type="HAMAP" id="MF_01924">
    <property type="entry name" value="A_A_dipeptidase"/>
    <property type="match status" value="1"/>
</dbReference>
<comment type="catalytic activity">
    <reaction evidence="1 9">
        <text>D-alanyl-D-alanine + H2O = 2 D-alanine</text>
        <dbReference type="Rhea" id="RHEA:20661"/>
        <dbReference type="ChEBI" id="CHEBI:15377"/>
        <dbReference type="ChEBI" id="CHEBI:57416"/>
        <dbReference type="ChEBI" id="CHEBI:57822"/>
        <dbReference type="EC" id="3.4.13.22"/>
    </reaction>
</comment>
<comment type="similarity">
    <text evidence="9">Belongs to the peptidase M15D family.</text>
</comment>
<name>A0A563ERW6_9PSEU</name>
<keyword evidence="5 9" id="KW-0862">Zinc</keyword>
<dbReference type="InterPro" id="IPR000755">
    <property type="entry name" value="A_A_dipeptidase"/>
</dbReference>
<organism evidence="10 11">
    <name type="scientific">Lentzea tibetensis</name>
    <dbReference type="NCBI Taxonomy" id="2591470"/>
    <lineage>
        <taxon>Bacteria</taxon>
        <taxon>Bacillati</taxon>
        <taxon>Actinomycetota</taxon>
        <taxon>Actinomycetes</taxon>
        <taxon>Pseudonocardiales</taxon>
        <taxon>Pseudonocardiaceae</taxon>
        <taxon>Lentzea</taxon>
    </lineage>
</organism>
<dbReference type="Proteomes" id="UP000316639">
    <property type="component" value="Unassembled WGS sequence"/>
</dbReference>
<evidence type="ECO:0000256" key="2">
    <source>
        <dbReference type="ARBA" id="ARBA00022670"/>
    </source>
</evidence>
<dbReference type="CDD" id="cd14843">
    <property type="entry name" value="D-Ala-D-Ala_dipeptidase_like"/>
    <property type="match status" value="1"/>
</dbReference>
<dbReference type="GO" id="GO:0071555">
    <property type="term" value="P:cell wall organization"/>
    <property type="evidence" value="ECO:0007669"/>
    <property type="project" value="UniProtKB-KW"/>
</dbReference>
<dbReference type="Pfam" id="PF01427">
    <property type="entry name" value="Peptidase_M15"/>
    <property type="match status" value="1"/>
</dbReference>
<dbReference type="GO" id="GO:0006508">
    <property type="term" value="P:proteolysis"/>
    <property type="evidence" value="ECO:0007669"/>
    <property type="project" value="UniProtKB-KW"/>
</dbReference>
<keyword evidence="4 9" id="KW-0378">Hydrolase</keyword>
<dbReference type="GO" id="GO:0008237">
    <property type="term" value="F:metallopeptidase activity"/>
    <property type="evidence" value="ECO:0007669"/>
    <property type="project" value="UniProtKB-KW"/>
</dbReference>
<evidence type="ECO:0000313" key="11">
    <source>
        <dbReference type="Proteomes" id="UP000316639"/>
    </source>
</evidence>
<evidence type="ECO:0000256" key="3">
    <source>
        <dbReference type="ARBA" id="ARBA00022723"/>
    </source>
</evidence>
<keyword evidence="11" id="KW-1185">Reference proteome</keyword>
<feature type="binding site" evidence="9">
    <location>
        <position position="128"/>
    </location>
    <ligand>
        <name>Zn(2+)</name>
        <dbReference type="ChEBI" id="CHEBI:29105"/>
        <note>catalytic</note>
    </ligand>
</feature>
<dbReference type="GO" id="GO:0160237">
    <property type="term" value="F:D-Ala-D-Ala dipeptidase activity"/>
    <property type="evidence" value="ECO:0007669"/>
    <property type="project" value="UniProtKB-EC"/>
</dbReference>
<dbReference type="AlphaFoldDB" id="A0A563ERW6"/>
<keyword evidence="2 9" id="KW-0645">Protease</keyword>
<dbReference type="PANTHER" id="PTHR43126:SF2">
    <property type="entry name" value="D-ALANYL-D-ALANINE DIPEPTIDASE"/>
    <property type="match status" value="1"/>
</dbReference>
<feature type="active site" description="Proton donor/acceptor" evidence="9">
    <location>
        <position position="189"/>
    </location>
</feature>
<dbReference type="EC" id="3.4.13.22" evidence="9"/>
<dbReference type="GO" id="GO:0008270">
    <property type="term" value="F:zinc ion binding"/>
    <property type="evidence" value="ECO:0007669"/>
    <property type="project" value="UniProtKB-UniRule"/>
</dbReference>
<keyword evidence="7 9" id="KW-0482">Metalloprotease</keyword>
<reference evidence="10 11" key="1">
    <citation type="submission" date="2019-07" db="EMBL/GenBank/DDBJ databases">
        <title>Lentzea xizangensis sp. nov., isolated from Qinghai-Tibetan Plateau Soils.</title>
        <authorList>
            <person name="Huang J."/>
        </authorList>
    </citation>
    <scope>NUCLEOTIDE SEQUENCE [LARGE SCALE GENOMIC DNA]</scope>
    <source>
        <strain evidence="10 11">FXJ1.1311</strain>
    </source>
</reference>
<dbReference type="OrthoDB" id="9801430at2"/>